<dbReference type="GeneID" id="4840508"/>
<sequence>MTTVFVSGANGFIGQHTVQQLLEAGYTVIGSVRSQEKGKKLSTALKSDKFSFVVIPNIADVGAFDKVLDDNKQITTFLHIASPFRFNVQDIEKEILIPAIEGTRNVLTSIKDHAPQVTKVVVTSSDAAARENDDKNPDLTLDESVWSKATYESSKHDPVAAYLGSKPLAEKLAWKFVEEEKPNFKLITVLPSYTFGPQIDDSLVLKDLNSSSKVFEEIITSNPDSQLYTHNGSFVDVRDAAKAHLVAFQNDEAIGKRLILSSNRFTSQTIRDILLKEFPQFKGQIFEGVPGEDIEDIKQMPVLNYSQTNNILGFKFRDIKTSSVDAVAQLLRVRDA</sequence>
<dbReference type="InterPro" id="IPR001509">
    <property type="entry name" value="Epimerase_deHydtase"/>
</dbReference>
<reference evidence="4 5" key="1">
    <citation type="journal article" date="2007" name="Nat. Biotechnol.">
        <title>Genome sequence of the lignocellulose-bioconverting and xylose-fermenting yeast Pichia stipitis.</title>
        <authorList>
            <person name="Jeffries T.W."/>
            <person name="Grigoriev I.V."/>
            <person name="Grimwood J."/>
            <person name="Laplaza J.M."/>
            <person name="Aerts A."/>
            <person name="Salamov A."/>
            <person name="Schmutz J."/>
            <person name="Lindquist E."/>
            <person name="Dehal P."/>
            <person name="Shapiro H."/>
            <person name="Jin Y.S."/>
            <person name="Passoth V."/>
            <person name="Richardson P.M."/>
        </authorList>
    </citation>
    <scope>NUCLEOTIDE SEQUENCE [LARGE SCALE GENOMIC DNA]</scope>
    <source>
        <strain evidence="5">ATCC 58785 / CBS 6054 / NBRC 10063 / NRRL Y-11545</strain>
    </source>
</reference>
<evidence type="ECO:0000256" key="1">
    <source>
        <dbReference type="ARBA" id="ARBA00023002"/>
    </source>
</evidence>
<dbReference type="SUPFAM" id="SSF51735">
    <property type="entry name" value="NAD(P)-binding Rossmann-fold domains"/>
    <property type="match status" value="1"/>
</dbReference>
<dbReference type="InterPro" id="IPR036291">
    <property type="entry name" value="NAD(P)-bd_dom_sf"/>
</dbReference>
<dbReference type="OrthoDB" id="2735536at2759"/>
<evidence type="ECO:0000256" key="2">
    <source>
        <dbReference type="ARBA" id="ARBA00023445"/>
    </source>
</evidence>
<dbReference type="InterPro" id="IPR050425">
    <property type="entry name" value="NAD(P)_dehydrat-like"/>
</dbReference>
<dbReference type="STRING" id="322104.A3LZM3"/>
<dbReference type="AlphaFoldDB" id="A3LZM3"/>
<name>A3LZM3_PICST</name>
<dbReference type="OMA" id="KRFFITE"/>
<protein>
    <submittedName>
        <fullName evidence="4">2,3-dihydroxybenzoate-2,3-dehydrogenase</fullName>
        <ecNumber evidence="4">1.1.1.195</ecNumber>
    </submittedName>
</protein>
<evidence type="ECO:0000259" key="3">
    <source>
        <dbReference type="Pfam" id="PF01370"/>
    </source>
</evidence>
<organism evidence="4 5">
    <name type="scientific">Scheffersomyces stipitis (strain ATCC 58785 / CBS 6054 / NBRC 10063 / NRRL Y-11545)</name>
    <name type="common">Yeast</name>
    <name type="synonym">Pichia stipitis</name>
    <dbReference type="NCBI Taxonomy" id="322104"/>
    <lineage>
        <taxon>Eukaryota</taxon>
        <taxon>Fungi</taxon>
        <taxon>Dikarya</taxon>
        <taxon>Ascomycota</taxon>
        <taxon>Saccharomycotina</taxon>
        <taxon>Pichiomycetes</taxon>
        <taxon>Debaryomycetaceae</taxon>
        <taxon>Scheffersomyces</taxon>
    </lineage>
</organism>
<proteinExistence type="inferred from homology"/>
<dbReference type="Pfam" id="PF01370">
    <property type="entry name" value="Epimerase"/>
    <property type="match status" value="1"/>
</dbReference>
<dbReference type="RefSeq" id="XP_001386209.2">
    <property type="nucleotide sequence ID" value="XM_001386172.1"/>
</dbReference>
<dbReference type="eggNOG" id="KOG1502">
    <property type="taxonomic scope" value="Eukaryota"/>
</dbReference>
<dbReference type="KEGG" id="pic:PICST_49223"/>
<dbReference type="EC" id="1.1.1.195" evidence="4"/>
<dbReference type="CDD" id="cd05227">
    <property type="entry name" value="AR_SDR_e"/>
    <property type="match status" value="1"/>
</dbReference>
<feature type="domain" description="NAD-dependent epimerase/dehydratase" evidence="3">
    <location>
        <begin position="4"/>
        <end position="254"/>
    </location>
</feature>
<keyword evidence="1 4" id="KW-0560">Oxidoreductase</keyword>
<dbReference type="Gene3D" id="3.40.50.720">
    <property type="entry name" value="NAD(P)-binding Rossmann-like Domain"/>
    <property type="match status" value="1"/>
</dbReference>
<dbReference type="FunFam" id="3.40.50.720:FF:000191">
    <property type="entry name" value="Methylglyoxal reductase (NADPH-dependent)"/>
    <property type="match status" value="1"/>
</dbReference>
<dbReference type="PANTHER" id="PTHR10366:SF564">
    <property type="entry name" value="STEROL-4-ALPHA-CARBOXYLATE 3-DEHYDROGENASE, DECARBOXYLATING"/>
    <property type="match status" value="1"/>
</dbReference>
<evidence type="ECO:0000313" key="5">
    <source>
        <dbReference type="Proteomes" id="UP000002258"/>
    </source>
</evidence>
<dbReference type="InParanoid" id="A3LZM3"/>
<comment type="similarity">
    <text evidence="2">Belongs to the NAD(P)-dependent epimerase/dehydratase family. Dihydroflavonol-4-reductase subfamily.</text>
</comment>
<dbReference type="EMBL" id="CP000501">
    <property type="protein sequence ID" value="ABN68180.2"/>
    <property type="molecule type" value="Genomic_DNA"/>
</dbReference>
<keyword evidence="5" id="KW-1185">Reference proteome</keyword>
<dbReference type="Proteomes" id="UP000002258">
    <property type="component" value="Chromosome 7"/>
</dbReference>
<dbReference type="PANTHER" id="PTHR10366">
    <property type="entry name" value="NAD DEPENDENT EPIMERASE/DEHYDRATASE"/>
    <property type="match status" value="1"/>
</dbReference>
<gene>
    <name evidence="4" type="primary">GRP3.4</name>
    <name evidence="4" type="ORF">PICST_49223</name>
</gene>
<accession>A3LZM3</accession>
<evidence type="ECO:0000313" key="4">
    <source>
        <dbReference type="EMBL" id="ABN68180.2"/>
    </source>
</evidence>
<dbReference type="GO" id="GO:0045551">
    <property type="term" value="F:cinnamyl-alcohol dehydrogenase activity"/>
    <property type="evidence" value="ECO:0007669"/>
    <property type="project" value="UniProtKB-EC"/>
</dbReference>
<dbReference type="HOGENOM" id="CLU_007383_9_2_1"/>